<sequence length="45" mass="4518">MMRRLSLALALGVALAGCRSADVPPAAPSLQIPPPGVPISARQPA</sequence>
<evidence type="ECO:0000256" key="2">
    <source>
        <dbReference type="SAM" id="SignalP"/>
    </source>
</evidence>
<keyword evidence="2" id="KW-0732">Signal</keyword>
<protein>
    <submittedName>
        <fullName evidence="3">Uncharacterized protein</fullName>
    </submittedName>
</protein>
<feature type="region of interest" description="Disordered" evidence="1">
    <location>
        <begin position="25"/>
        <end position="45"/>
    </location>
</feature>
<dbReference type="Proteomes" id="UP000339249">
    <property type="component" value="Unassembled WGS sequence"/>
</dbReference>
<evidence type="ECO:0000256" key="1">
    <source>
        <dbReference type="SAM" id="MobiDB-lite"/>
    </source>
</evidence>
<organism evidence="3 4">
    <name type="scientific">Raoultella terrigena</name>
    <name type="common">Klebsiella terrigena</name>
    <dbReference type="NCBI Taxonomy" id="577"/>
    <lineage>
        <taxon>Bacteria</taxon>
        <taxon>Pseudomonadati</taxon>
        <taxon>Pseudomonadota</taxon>
        <taxon>Gammaproteobacteria</taxon>
        <taxon>Enterobacterales</taxon>
        <taxon>Enterobacteriaceae</taxon>
        <taxon>Klebsiella/Raoultella group</taxon>
        <taxon>Raoultella</taxon>
    </lineage>
</organism>
<proteinExistence type="predicted"/>
<dbReference type="AlphaFoldDB" id="A0A4U9CS01"/>
<evidence type="ECO:0000313" key="3">
    <source>
        <dbReference type="EMBL" id="VTN08579.1"/>
    </source>
</evidence>
<evidence type="ECO:0000313" key="4">
    <source>
        <dbReference type="Proteomes" id="UP000339249"/>
    </source>
</evidence>
<accession>A0A4U9CS01</accession>
<dbReference type="EMBL" id="CABDVU010000001">
    <property type="protein sequence ID" value="VTN08579.1"/>
    <property type="molecule type" value="Genomic_DNA"/>
</dbReference>
<gene>
    <name evidence="3" type="ORF">NCTC9185_00457</name>
</gene>
<feature type="compositionally biased region" description="Pro residues" evidence="1">
    <location>
        <begin position="25"/>
        <end position="37"/>
    </location>
</feature>
<reference evidence="3 4" key="1">
    <citation type="submission" date="2019-04" db="EMBL/GenBank/DDBJ databases">
        <authorList>
            <consortium name="Pathogen Informatics"/>
        </authorList>
    </citation>
    <scope>NUCLEOTIDE SEQUENCE [LARGE SCALE GENOMIC DNA]</scope>
    <source>
        <strain evidence="3 4">NCTC9185</strain>
    </source>
</reference>
<feature type="chain" id="PRO_5020400917" evidence="2">
    <location>
        <begin position="22"/>
        <end position="45"/>
    </location>
</feature>
<dbReference type="PROSITE" id="PS51257">
    <property type="entry name" value="PROKAR_LIPOPROTEIN"/>
    <property type="match status" value="1"/>
</dbReference>
<feature type="signal peptide" evidence="2">
    <location>
        <begin position="1"/>
        <end position="21"/>
    </location>
</feature>
<name>A0A4U9CS01_RAOTE</name>